<keyword evidence="1" id="KW-0732">Signal</keyword>
<dbReference type="InParanoid" id="G3HPE6"/>
<sequence length="56" mass="6499">MSPLSLALIVLLSVPSGCVGDMKFYFLNKCERVVDFYNLYRGEFWMDVYDQEKGLP</sequence>
<accession>G3HPE6</accession>
<dbReference type="Proteomes" id="UP000001075">
    <property type="component" value="Unassembled WGS sequence"/>
</dbReference>
<reference evidence="3" key="1">
    <citation type="journal article" date="2011" name="Nat. Biotechnol.">
        <title>The genomic sequence of the Chinese hamster ovary (CHO)-K1 cell line.</title>
        <authorList>
            <person name="Xu X."/>
            <person name="Nagarajan H."/>
            <person name="Lewis N.E."/>
            <person name="Pan S."/>
            <person name="Cai Z."/>
            <person name="Liu X."/>
            <person name="Chen W."/>
            <person name="Xie M."/>
            <person name="Wang W."/>
            <person name="Hammond S."/>
            <person name="Andersen M.R."/>
            <person name="Neff N."/>
            <person name="Passarelli B."/>
            <person name="Koh W."/>
            <person name="Fan H.C."/>
            <person name="Wang J."/>
            <person name="Gui Y."/>
            <person name="Lee K.H."/>
            <person name="Betenbaugh M.J."/>
            <person name="Quake S.R."/>
            <person name="Famili I."/>
            <person name="Palsson B.O."/>
            <person name="Wang J."/>
        </authorList>
    </citation>
    <scope>NUCLEOTIDE SEQUENCE [LARGE SCALE GENOMIC DNA]</scope>
    <source>
        <strain evidence="3">CHO K1 cell line</strain>
    </source>
</reference>
<protein>
    <submittedName>
        <fullName evidence="2">Uncharacterized protein</fullName>
    </submittedName>
</protein>
<evidence type="ECO:0000313" key="3">
    <source>
        <dbReference type="Proteomes" id="UP000001075"/>
    </source>
</evidence>
<dbReference type="EMBL" id="JH000571">
    <property type="protein sequence ID" value="EGW05347.1"/>
    <property type="molecule type" value="Genomic_DNA"/>
</dbReference>
<evidence type="ECO:0000313" key="2">
    <source>
        <dbReference type="EMBL" id="EGW05347.1"/>
    </source>
</evidence>
<organism evidence="2 3">
    <name type="scientific">Cricetulus griseus</name>
    <name type="common">Chinese hamster</name>
    <name type="synonym">Cricetulus barabensis griseus</name>
    <dbReference type="NCBI Taxonomy" id="10029"/>
    <lineage>
        <taxon>Eukaryota</taxon>
        <taxon>Metazoa</taxon>
        <taxon>Chordata</taxon>
        <taxon>Craniata</taxon>
        <taxon>Vertebrata</taxon>
        <taxon>Euteleostomi</taxon>
        <taxon>Mammalia</taxon>
        <taxon>Eutheria</taxon>
        <taxon>Euarchontoglires</taxon>
        <taxon>Glires</taxon>
        <taxon>Rodentia</taxon>
        <taxon>Myomorpha</taxon>
        <taxon>Muroidea</taxon>
        <taxon>Cricetidae</taxon>
        <taxon>Cricetinae</taxon>
        <taxon>Cricetulus</taxon>
    </lineage>
</organism>
<feature type="signal peptide" evidence="1">
    <location>
        <begin position="1"/>
        <end position="20"/>
    </location>
</feature>
<gene>
    <name evidence="2" type="ORF">I79_012657</name>
</gene>
<dbReference type="AlphaFoldDB" id="G3HPE6"/>
<name>G3HPE6_CRIGR</name>
<feature type="chain" id="PRO_5003444501" evidence="1">
    <location>
        <begin position="21"/>
        <end position="56"/>
    </location>
</feature>
<evidence type="ECO:0000256" key="1">
    <source>
        <dbReference type="SAM" id="SignalP"/>
    </source>
</evidence>
<proteinExistence type="predicted"/>